<dbReference type="RefSeq" id="WP_090405205.1">
    <property type="nucleotide sequence ID" value="NZ_CP047050.1"/>
</dbReference>
<keyword evidence="2" id="KW-1185">Reference proteome</keyword>
<proteinExistence type="predicted"/>
<dbReference type="NCBIfam" id="TIGR00741">
    <property type="entry name" value="yfiA"/>
    <property type="match status" value="1"/>
</dbReference>
<sequence length="99" mass="11451">MKVNIQAINFNVDRKLVDFVNERLSKLEKFYDKVISVDVFLKLENTNEKENKVAEMKLLVPGDEMVVKKTCKSFEESVDAGTDALERLVVKFKEKTKSH</sequence>
<dbReference type="CDD" id="cd00552">
    <property type="entry name" value="RaiA"/>
    <property type="match status" value="1"/>
</dbReference>
<dbReference type="InterPro" id="IPR003489">
    <property type="entry name" value="RHF/RaiA"/>
</dbReference>
<dbReference type="OrthoDB" id="9808702at2"/>
<dbReference type="InterPro" id="IPR036567">
    <property type="entry name" value="RHF-like"/>
</dbReference>
<evidence type="ECO:0000313" key="2">
    <source>
        <dbReference type="Proteomes" id="UP000243588"/>
    </source>
</evidence>
<dbReference type="STRING" id="702745.SAMN05421818_102133"/>
<dbReference type="Pfam" id="PF02482">
    <property type="entry name" value="Ribosomal_S30AE"/>
    <property type="match status" value="1"/>
</dbReference>
<accession>A0A1G8BLZ1</accession>
<name>A0A1G8BLZ1_9FLAO</name>
<dbReference type="Proteomes" id="UP000243588">
    <property type="component" value="Unassembled WGS sequence"/>
</dbReference>
<evidence type="ECO:0000313" key="1">
    <source>
        <dbReference type="EMBL" id="SDH34196.1"/>
    </source>
</evidence>
<dbReference type="Gene3D" id="3.30.160.100">
    <property type="entry name" value="Ribosome hibernation promotion factor-like"/>
    <property type="match status" value="1"/>
</dbReference>
<reference evidence="2" key="1">
    <citation type="submission" date="2016-10" db="EMBL/GenBank/DDBJ databases">
        <authorList>
            <person name="Varghese N."/>
            <person name="Submissions S."/>
        </authorList>
    </citation>
    <scope>NUCLEOTIDE SEQUENCE [LARGE SCALE GENOMIC DNA]</scope>
    <source>
        <strain evidence="2">DSM 23313</strain>
    </source>
</reference>
<organism evidence="1 2">
    <name type="scientific">Myroides phaeus</name>
    <dbReference type="NCBI Taxonomy" id="702745"/>
    <lineage>
        <taxon>Bacteria</taxon>
        <taxon>Pseudomonadati</taxon>
        <taxon>Bacteroidota</taxon>
        <taxon>Flavobacteriia</taxon>
        <taxon>Flavobacteriales</taxon>
        <taxon>Flavobacteriaceae</taxon>
        <taxon>Myroides</taxon>
    </lineage>
</organism>
<gene>
    <name evidence="1" type="ORF">SAMN05421818_102133</name>
</gene>
<dbReference type="AlphaFoldDB" id="A0A1G8BLZ1"/>
<dbReference type="SUPFAM" id="SSF69754">
    <property type="entry name" value="Ribosome binding protein Y (YfiA homologue)"/>
    <property type="match status" value="1"/>
</dbReference>
<dbReference type="EMBL" id="FNDQ01000002">
    <property type="protein sequence ID" value="SDH34196.1"/>
    <property type="molecule type" value="Genomic_DNA"/>
</dbReference>
<protein>
    <submittedName>
        <fullName evidence="1">Putative sigma-54 modulation protein</fullName>
    </submittedName>
</protein>